<evidence type="ECO:0000313" key="3">
    <source>
        <dbReference type="Proteomes" id="UP001500831"/>
    </source>
</evidence>
<feature type="compositionally biased region" description="Low complexity" evidence="1">
    <location>
        <begin position="149"/>
        <end position="207"/>
    </location>
</feature>
<proteinExistence type="predicted"/>
<evidence type="ECO:0000313" key="2">
    <source>
        <dbReference type="EMBL" id="GAA2893258.1"/>
    </source>
</evidence>
<comment type="caution">
    <text evidence="2">The sequence shown here is derived from an EMBL/GenBank/DDBJ whole genome shotgun (WGS) entry which is preliminary data.</text>
</comment>
<name>A0ABP6IKE8_9ACTN</name>
<gene>
    <name evidence="2" type="ORF">GCM10010517_57760</name>
</gene>
<feature type="region of interest" description="Disordered" evidence="1">
    <location>
        <begin position="125"/>
        <end position="228"/>
    </location>
</feature>
<organism evidence="2 3">
    <name type="scientific">Streptosporangium fragile</name>
    <dbReference type="NCBI Taxonomy" id="46186"/>
    <lineage>
        <taxon>Bacteria</taxon>
        <taxon>Bacillati</taxon>
        <taxon>Actinomycetota</taxon>
        <taxon>Actinomycetes</taxon>
        <taxon>Streptosporangiales</taxon>
        <taxon>Streptosporangiaceae</taxon>
        <taxon>Streptosporangium</taxon>
    </lineage>
</organism>
<dbReference type="Proteomes" id="UP001500831">
    <property type="component" value="Unassembled WGS sequence"/>
</dbReference>
<reference evidence="3" key="1">
    <citation type="journal article" date="2019" name="Int. J. Syst. Evol. Microbiol.">
        <title>The Global Catalogue of Microorganisms (GCM) 10K type strain sequencing project: providing services to taxonomists for standard genome sequencing and annotation.</title>
        <authorList>
            <consortium name="The Broad Institute Genomics Platform"/>
            <consortium name="The Broad Institute Genome Sequencing Center for Infectious Disease"/>
            <person name="Wu L."/>
            <person name="Ma J."/>
        </authorList>
    </citation>
    <scope>NUCLEOTIDE SEQUENCE [LARGE SCALE GENOMIC DNA]</scope>
    <source>
        <strain evidence="3">JCM 6242</strain>
    </source>
</reference>
<sequence length="228" mass="23581">MAVAQTHQPRTRTAPRSTAPAPTEQRTAEREAAEPATGDRSYTLNLPMLTVQVRPPHMPHLRMPHVRMPYVNRQEASHAVHTARTFLPPPERLAYYGGLGALAVAGLIEWPVAAAIGVGTVIAQRARRESRSAEPAARLPGPAPRKKASPAPTTSETSGTSGTSTARKAGSAPRAARSTARSAKSAAPAAKTAETTKTAETAKATESVVKTAGAPTGPRPSGGGGEPG</sequence>
<feature type="region of interest" description="Disordered" evidence="1">
    <location>
        <begin position="1"/>
        <end position="44"/>
    </location>
</feature>
<accession>A0ABP6IKE8</accession>
<keyword evidence="3" id="KW-1185">Reference proteome</keyword>
<evidence type="ECO:0000256" key="1">
    <source>
        <dbReference type="SAM" id="MobiDB-lite"/>
    </source>
</evidence>
<dbReference type="EMBL" id="BAAAVI010000051">
    <property type="protein sequence ID" value="GAA2893258.1"/>
    <property type="molecule type" value="Genomic_DNA"/>
</dbReference>
<protein>
    <submittedName>
        <fullName evidence="2">Uncharacterized protein</fullName>
    </submittedName>
</protein>